<comment type="caution">
    <text evidence="8">The sequence shown here is derived from an EMBL/GenBank/DDBJ whole genome shotgun (WGS) entry which is preliminary data.</text>
</comment>
<feature type="domain" description="Thioredoxin-like fold" evidence="7">
    <location>
        <begin position="77"/>
        <end position="248"/>
    </location>
</feature>
<evidence type="ECO:0000256" key="2">
    <source>
        <dbReference type="ARBA" id="ARBA00022729"/>
    </source>
</evidence>
<dbReference type="InterPro" id="IPR012336">
    <property type="entry name" value="Thioredoxin-like_fold"/>
</dbReference>
<dbReference type="EMBL" id="JACBZT010000001">
    <property type="protein sequence ID" value="NYJ06672.1"/>
    <property type="molecule type" value="Genomic_DNA"/>
</dbReference>
<evidence type="ECO:0000313" key="9">
    <source>
        <dbReference type="Proteomes" id="UP000541969"/>
    </source>
</evidence>
<dbReference type="PANTHER" id="PTHR13887:SF14">
    <property type="entry name" value="DISULFIDE BOND FORMATION PROTEIN D"/>
    <property type="match status" value="1"/>
</dbReference>
<dbReference type="GO" id="GO:0016853">
    <property type="term" value="F:isomerase activity"/>
    <property type="evidence" value="ECO:0007669"/>
    <property type="project" value="UniProtKB-KW"/>
</dbReference>
<keyword evidence="5" id="KW-0676">Redox-active center</keyword>
<name>A0A853CJF6_9ACTN</name>
<reference evidence="8 9" key="1">
    <citation type="submission" date="2020-07" db="EMBL/GenBank/DDBJ databases">
        <title>Sequencing the genomes of 1000 actinobacteria strains.</title>
        <authorList>
            <person name="Klenk H.-P."/>
        </authorList>
    </citation>
    <scope>NUCLEOTIDE SEQUENCE [LARGE SCALE GENOMIC DNA]</scope>
    <source>
        <strain evidence="8 9">DSM 104001</strain>
    </source>
</reference>
<keyword evidence="6" id="KW-1133">Transmembrane helix</keyword>
<comment type="similarity">
    <text evidence="1">Belongs to the thioredoxin family. DsbA subfamily.</text>
</comment>
<dbReference type="Proteomes" id="UP000541969">
    <property type="component" value="Unassembled WGS sequence"/>
</dbReference>
<keyword evidence="2" id="KW-0732">Signal</keyword>
<evidence type="ECO:0000256" key="3">
    <source>
        <dbReference type="ARBA" id="ARBA00023002"/>
    </source>
</evidence>
<gene>
    <name evidence="8" type="ORF">GGQ55_002950</name>
</gene>
<dbReference type="AlphaFoldDB" id="A0A853CJF6"/>
<keyword evidence="8" id="KW-0413">Isomerase</keyword>
<dbReference type="Gene3D" id="3.40.30.10">
    <property type="entry name" value="Glutaredoxin"/>
    <property type="match status" value="1"/>
</dbReference>
<sequence>MPDNAKRRAARARIEERRAAEAAARARAQRRQRTLIGAVVAAVIVVAAVVVTIVVQNSRTATAANAAVPANTVDSGQVIVVGQTSAPVTIDLYEDFQCPVCDNFEKTTGSTLASLVSAGTVQLHYHGMAFLDTSANDKYSTRALNAAAAVVDAAGPDAYQKFHDLLYANQPPEGGSGLTDDQLISYAQQAGASGSSVESAIRDLTYGDWVKEITDQASKDGVNQTPTVKVDGQQLEDLSPSGVTTAVQAAQG</sequence>
<dbReference type="InterPro" id="IPR036249">
    <property type="entry name" value="Thioredoxin-like_sf"/>
</dbReference>
<keyword evidence="4" id="KW-1015">Disulfide bond</keyword>
<evidence type="ECO:0000313" key="8">
    <source>
        <dbReference type="EMBL" id="NYJ06672.1"/>
    </source>
</evidence>
<dbReference type="PANTHER" id="PTHR13887">
    <property type="entry name" value="GLUTATHIONE S-TRANSFERASE KAPPA"/>
    <property type="match status" value="1"/>
</dbReference>
<keyword evidence="6" id="KW-0812">Transmembrane</keyword>
<evidence type="ECO:0000256" key="4">
    <source>
        <dbReference type="ARBA" id="ARBA00023157"/>
    </source>
</evidence>
<keyword evidence="3" id="KW-0560">Oxidoreductase</keyword>
<dbReference type="GO" id="GO:0016491">
    <property type="term" value="F:oxidoreductase activity"/>
    <property type="evidence" value="ECO:0007669"/>
    <property type="project" value="UniProtKB-KW"/>
</dbReference>
<proteinExistence type="inferred from homology"/>
<evidence type="ECO:0000259" key="7">
    <source>
        <dbReference type="Pfam" id="PF13462"/>
    </source>
</evidence>
<evidence type="ECO:0000256" key="1">
    <source>
        <dbReference type="ARBA" id="ARBA00005791"/>
    </source>
</evidence>
<keyword evidence="9" id="KW-1185">Reference proteome</keyword>
<protein>
    <submittedName>
        <fullName evidence="8">Protein-disulfide isomerase</fullName>
    </submittedName>
</protein>
<feature type="transmembrane region" description="Helical" evidence="6">
    <location>
        <begin position="35"/>
        <end position="55"/>
    </location>
</feature>
<dbReference type="RefSeq" id="WP_179717960.1">
    <property type="nucleotide sequence ID" value="NZ_JACBZT010000001.1"/>
</dbReference>
<organism evidence="8 9">
    <name type="scientific">Petropleomorpha daqingensis</name>
    <dbReference type="NCBI Taxonomy" id="2026353"/>
    <lineage>
        <taxon>Bacteria</taxon>
        <taxon>Bacillati</taxon>
        <taxon>Actinomycetota</taxon>
        <taxon>Actinomycetes</taxon>
        <taxon>Geodermatophilales</taxon>
        <taxon>Geodermatophilaceae</taxon>
        <taxon>Petropleomorpha</taxon>
    </lineage>
</organism>
<dbReference type="SUPFAM" id="SSF52833">
    <property type="entry name" value="Thioredoxin-like"/>
    <property type="match status" value="1"/>
</dbReference>
<evidence type="ECO:0000256" key="6">
    <source>
        <dbReference type="SAM" id="Phobius"/>
    </source>
</evidence>
<keyword evidence="6" id="KW-0472">Membrane</keyword>
<dbReference type="Pfam" id="PF13462">
    <property type="entry name" value="Thioredoxin_4"/>
    <property type="match status" value="1"/>
</dbReference>
<accession>A0A853CJF6</accession>
<evidence type="ECO:0000256" key="5">
    <source>
        <dbReference type="ARBA" id="ARBA00023284"/>
    </source>
</evidence>